<feature type="transmembrane region" description="Helical" evidence="1">
    <location>
        <begin position="229"/>
        <end position="249"/>
    </location>
</feature>
<evidence type="ECO:0000259" key="2">
    <source>
        <dbReference type="Pfam" id="PF13231"/>
    </source>
</evidence>
<feature type="transmembrane region" description="Helical" evidence="1">
    <location>
        <begin position="356"/>
        <end position="375"/>
    </location>
</feature>
<keyword evidence="1" id="KW-1133">Transmembrane helix</keyword>
<dbReference type="InterPro" id="IPR038731">
    <property type="entry name" value="RgtA/B/C-like"/>
</dbReference>
<dbReference type="GO" id="GO:0016757">
    <property type="term" value="F:glycosyltransferase activity"/>
    <property type="evidence" value="ECO:0007669"/>
    <property type="project" value="UniProtKB-KW"/>
</dbReference>
<gene>
    <name evidence="3" type="ORF">BDD14_3521</name>
</gene>
<feature type="transmembrane region" description="Helical" evidence="1">
    <location>
        <begin position="331"/>
        <end position="350"/>
    </location>
</feature>
<evidence type="ECO:0000256" key="1">
    <source>
        <dbReference type="SAM" id="Phobius"/>
    </source>
</evidence>
<sequence>MDPLTFKSSPAESGKTGLSSTTQTALNLGGLFLLAVVVQIIGFKRISGPYDEFLSLYGADRVLHGGLPYRDFWTMYGPAQFYAIALFFKLFGISALTGRIYDALIRAGIACACYSLARLLTGPRWAFAAFAAVILWLTGIYYPSYNFPVYPAMLASLVSCLFFARFLRESSNKRSLFLAGLFVSVAAIFRHDSGFYICFAELLMLVWTARRRRPGQTRQNQFATVGRRLLLYLTAVVLIAGPVYGIIVFKAGVQNVFYDLFYVPAVIYPKVRRLPFLTPETLQLLRQPFSWDGRTAVESLIVFFPIFAILSAFLSLFTSRRSRIFPTTWQRQTFSLLLLLASLFFVKGMIRVGPVQLIQSIIVCLTVLAILFGHLRQVSRPVAVSLYVTALFLALCTAPMLSHILTFGRRNLRDTIHPQAYDSFYRRCHPPAALSRARCILIDPDDLLAVQEIERRSTPDQPIYVGNGRHDRIFWNDVRLYFLAGRGSITRWYDLHPGVQTTLPIQNQIIDAMGRENPPVIAINSTWDNNIEPNQSRYSSGVTALDDYIRSHYTAQAAYGKITILTPSH</sequence>
<dbReference type="Pfam" id="PF13231">
    <property type="entry name" value="PMT_2"/>
    <property type="match status" value="1"/>
</dbReference>
<feature type="transmembrane region" description="Helical" evidence="1">
    <location>
        <begin position="382"/>
        <end position="405"/>
    </location>
</feature>
<name>A0A4Q7YXZ7_9BACT</name>
<feature type="transmembrane region" description="Helical" evidence="1">
    <location>
        <begin position="25"/>
        <end position="43"/>
    </location>
</feature>
<dbReference type="OrthoDB" id="7605220at2"/>
<keyword evidence="1" id="KW-0472">Membrane</keyword>
<feature type="transmembrane region" description="Helical" evidence="1">
    <location>
        <begin position="194"/>
        <end position="209"/>
    </location>
</feature>
<reference evidence="3 4" key="1">
    <citation type="submission" date="2019-02" db="EMBL/GenBank/DDBJ databases">
        <title>Genomic Encyclopedia of Archaeal and Bacterial Type Strains, Phase II (KMG-II): from individual species to whole genera.</title>
        <authorList>
            <person name="Goeker M."/>
        </authorList>
    </citation>
    <scope>NUCLEOTIDE SEQUENCE [LARGE SCALE GENOMIC DNA]</scope>
    <source>
        <strain evidence="3 4">DSM 18101</strain>
    </source>
</reference>
<evidence type="ECO:0000313" key="4">
    <source>
        <dbReference type="Proteomes" id="UP000292958"/>
    </source>
</evidence>
<accession>A0A4Q7YXZ7</accession>
<protein>
    <submittedName>
        <fullName evidence="3">Dolichyl-phosphate-mannose-protein mannosyltransferase</fullName>
    </submittedName>
</protein>
<comment type="caution">
    <text evidence="3">The sequence shown here is derived from an EMBL/GenBank/DDBJ whole genome shotgun (WGS) entry which is preliminary data.</text>
</comment>
<dbReference type="EMBL" id="SHKW01000001">
    <property type="protein sequence ID" value="RZU41979.1"/>
    <property type="molecule type" value="Genomic_DNA"/>
</dbReference>
<proteinExistence type="predicted"/>
<dbReference type="AlphaFoldDB" id="A0A4Q7YXZ7"/>
<dbReference type="RefSeq" id="WP_130419803.1">
    <property type="nucleotide sequence ID" value="NZ_SHKW01000001.1"/>
</dbReference>
<organism evidence="3 4">
    <name type="scientific">Edaphobacter modestus</name>
    <dbReference type="NCBI Taxonomy" id="388466"/>
    <lineage>
        <taxon>Bacteria</taxon>
        <taxon>Pseudomonadati</taxon>
        <taxon>Acidobacteriota</taxon>
        <taxon>Terriglobia</taxon>
        <taxon>Terriglobales</taxon>
        <taxon>Acidobacteriaceae</taxon>
        <taxon>Edaphobacter</taxon>
    </lineage>
</organism>
<feature type="transmembrane region" description="Helical" evidence="1">
    <location>
        <begin position="300"/>
        <end position="319"/>
    </location>
</feature>
<feature type="transmembrane region" description="Helical" evidence="1">
    <location>
        <begin position="79"/>
        <end position="97"/>
    </location>
</feature>
<feature type="transmembrane region" description="Helical" evidence="1">
    <location>
        <begin position="125"/>
        <end position="143"/>
    </location>
</feature>
<keyword evidence="3" id="KW-0328">Glycosyltransferase</keyword>
<evidence type="ECO:0000313" key="3">
    <source>
        <dbReference type="EMBL" id="RZU41979.1"/>
    </source>
</evidence>
<dbReference type="Proteomes" id="UP000292958">
    <property type="component" value="Unassembled WGS sequence"/>
</dbReference>
<keyword evidence="3" id="KW-0808">Transferase</keyword>
<feature type="domain" description="Glycosyltransferase RgtA/B/C/D-like" evidence="2">
    <location>
        <begin position="78"/>
        <end position="213"/>
    </location>
</feature>
<keyword evidence="4" id="KW-1185">Reference proteome</keyword>
<keyword evidence="1" id="KW-0812">Transmembrane</keyword>